<keyword evidence="5" id="KW-1185">Reference proteome</keyword>
<proteinExistence type="predicted"/>
<gene>
    <name evidence="4" type="ORF">Esi_0063_0082</name>
</gene>
<name>D7G5A1_ECTSI</name>
<dbReference type="OrthoDB" id="10486479at2759"/>
<feature type="region of interest" description="Disordered" evidence="2">
    <location>
        <begin position="174"/>
        <end position="293"/>
    </location>
</feature>
<dbReference type="InParanoid" id="D7G5A1"/>
<dbReference type="EMBL" id="FN648852">
    <property type="protein sequence ID" value="CBJ27255.1"/>
    <property type="molecule type" value="Genomic_DNA"/>
</dbReference>
<evidence type="ECO:0000256" key="1">
    <source>
        <dbReference type="SAM" id="Coils"/>
    </source>
</evidence>
<reference evidence="4 5" key="1">
    <citation type="journal article" date="2010" name="Nature">
        <title>The Ectocarpus genome and the independent evolution of multicellularity in brown algae.</title>
        <authorList>
            <person name="Cock J.M."/>
            <person name="Sterck L."/>
            <person name="Rouze P."/>
            <person name="Scornet D."/>
            <person name="Allen A.E."/>
            <person name="Amoutzias G."/>
            <person name="Anthouard V."/>
            <person name="Artiguenave F."/>
            <person name="Aury J.M."/>
            <person name="Badger J.H."/>
            <person name="Beszteri B."/>
            <person name="Billiau K."/>
            <person name="Bonnet E."/>
            <person name="Bothwell J.H."/>
            <person name="Bowler C."/>
            <person name="Boyen C."/>
            <person name="Brownlee C."/>
            <person name="Carrano C.J."/>
            <person name="Charrier B."/>
            <person name="Cho G.Y."/>
            <person name="Coelho S.M."/>
            <person name="Collen J."/>
            <person name="Corre E."/>
            <person name="Da Silva C."/>
            <person name="Delage L."/>
            <person name="Delaroque N."/>
            <person name="Dittami S.M."/>
            <person name="Doulbeau S."/>
            <person name="Elias M."/>
            <person name="Farnham G."/>
            <person name="Gachon C.M."/>
            <person name="Gschloessl B."/>
            <person name="Heesch S."/>
            <person name="Jabbari K."/>
            <person name="Jubin C."/>
            <person name="Kawai H."/>
            <person name="Kimura K."/>
            <person name="Kloareg B."/>
            <person name="Kupper F.C."/>
            <person name="Lang D."/>
            <person name="Le Bail A."/>
            <person name="Leblanc C."/>
            <person name="Lerouge P."/>
            <person name="Lohr M."/>
            <person name="Lopez P.J."/>
            <person name="Martens C."/>
            <person name="Maumus F."/>
            <person name="Michel G."/>
            <person name="Miranda-Saavedra D."/>
            <person name="Morales J."/>
            <person name="Moreau H."/>
            <person name="Motomura T."/>
            <person name="Nagasato C."/>
            <person name="Napoli C.A."/>
            <person name="Nelson D.R."/>
            <person name="Nyvall-Collen P."/>
            <person name="Peters A.F."/>
            <person name="Pommier C."/>
            <person name="Potin P."/>
            <person name="Poulain J."/>
            <person name="Quesneville H."/>
            <person name="Read B."/>
            <person name="Rensing S.A."/>
            <person name="Ritter A."/>
            <person name="Rousvoal S."/>
            <person name="Samanta M."/>
            <person name="Samson G."/>
            <person name="Schroeder D.C."/>
            <person name="Segurens B."/>
            <person name="Strittmatter M."/>
            <person name="Tonon T."/>
            <person name="Tregear J.W."/>
            <person name="Valentin K."/>
            <person name="von Dassow P."/>
            <person name="Yamagishi T."/>
            <person name="Van de Peer Y."/>
            <person name="Wincker P."/>
        </authorList>
    </citation>
    <scope>NUCLEOTIDE SEQUENCE [LARGE SCALE GENOMIC DNA]</scope>
    <source>
        <strain evidence="5">Ec32 / CCAP1310/4</strain>
    </source>
</reference>
<evidence type="ECO:0000313" key="5">
    <source>
        <dbReference type="Proteomes" id="UP000002630"/>
    </source>
</evidence>
<feature type="coiled-coil region" evidence="1">
    <location>
        <begin position="56"/>
        <end position="95"/>
    </location>
</feature>
<dbReference type="EMBL" id="FN649742">
    <property type="protein sequence ID" value="CBJ27255.1"/>
    <property type="molecule type" value="Genomic_DNA"/>
</dbReference>
<sequence length="293" mass="30756">MRSTSYPRVPRALFCSALLLSQHAVVDANNWATGRASSSRSSTLAVMQPGGRNRPIRDWKAIKREAEEKRKNKAEEKADEAVEAAQETVEQVLDEQVDQQLETVSAEALDMEEDTAEDIGIMLAKVVVIATAGVYGIKKVVAFAKAFTKARKDRKSSGEEGGGVADGLSAVAATKDAKDKDDDNDNGGGDAEVASGGNKEGDAAAEEEVDETTDGFVTADEEEEDSASEMLAGMGKAAKDMKKRAKDSLENLKSGLGEATGRGDEDVQGAGEGDSPPSLPKGVAGGKVDVSYV</sequence>
<keyword evidence="1" id="KW-0175">Coiled coil</keyword>
<protein>
    <submittedName>
        <fullName evidence="4">Uncharacterized protein</fullName>
    </submittedName>
</protein>
<evidence type="ECO:0000313" key="4">
    <source>
        <dbReference type="EMBL" id="CBJ27255.1"/>
    </source>
</evidence>
<feature type="chain" id="PRO_5003096178" evidence="3">
    <location>
        <begin position="29"/>
        <end position="293"/>
    </location>
</feature>
<accession>D7G5A1</accession>
<feature type="signal peptide" evidence="3">
    <location>
        <begin position="1"/>
        <end position="28"/>
    </location>
</feature>
<feature type="region of interest" description="Disordered" evidence="2">
    <location>
        <begin position="33"/>
        <end position="55"/>
    </location>
</feature>
<dbReference type="AlphaFoldDB" id="D7G5A1"/>
<organism evidence="4 5">
    <name type="scientific">Ectocarpus siliculosus</name>
    <name type="common">Brown alga</name>
    <name type="synonym">Conferva siliculosa</name>
    <dbReference type="NCBI Taxonomy" id="2880"/>
    <lineage>
        <taxon>Eukaryota</taxon>
        <taxon>Sar</taxon>
        <taxon>Stramenopiles</taxon>
        <taxon>Ochrophyta</taxon>
        <taxon>PX clade</taxon>
        <taxon>Phaeophyceae</taxon>
        <taxon>Ectocarpales</taxon>
        <taxon>Ectocarpaceae</taxon>
        <taxon>Ectocarpus</taxon>
    </lineage>
</organism>
<keyword evidence="3" id="KW-0732">Signal</keyword>
<feature type="compositionally biased region" description="Acidic residues" evidence="2">
    <location>
        <begin position="203"/>
        <end position="227"/>
    </location>
</feature>
<evidence type="ECO:0000256" key="3">
    <source>
        <dbReference type="SAM" id="SignalP"/>
    </source>
</evidence>
<evidence type="ECO:0000256" key="2">
    <source>
        <dbReference type="SAM" id="MobiDB-lite"/>
    </source>
</evidence>
<dbReference type="Proteomes" id="UP000002630">
    <property type="component" value="Linkage Group LG17"/>
</dbReference>